<protein>
    <recommendedName>
        <fullName evidence="6">DUF86 domain-containing protein</fullName>
    </recommendedName>
</protein>
<dbReference type="Proteomes" id="UP000008888">
    <property type="component" value="Chromosome"/>
</dbReference>
<reference key="2">
    <citation type="submission" date="2011-05" db="EMBL/GenBank/DDBJ databases">
        <title>Complete genome sequence of the aerobic marine methanotroph Methylomonas methanica MC09.</title>
        <authorList>
            <person name="Boden R."/>
            <person name="Cunliffe M."/>
            <person name="Scanlan J."/>
            <person name="Moussard H."/>
            <person name="Kits K.D."/>
            <person name="Klotz M."/>
            <person name="Jetten M."/>
            <person name="Vuilleumier S."/>
            <person name="Han J."/>
            <person name="Peters L."/>
            <person name="Mikhailova N."/>
            <person name="Teshima H."/>
            <person name="Tapia R."/>
            <person name="Kyrpides N."/>
            <person name="Ivanova N."/>
            <person name="Pagani I."/>
            <person name="Cheng J.-F."/>
            <person name="Goodwin L."/>
            <person name="Han C."/>
            <person name="Hauser L."/>
            <person name="Land M."/>
            <person name="Lapidus A."/>
            <person name="Lucas S."/>
            <person name="Pitluck S."/>
            <person name="Woyke T."/>
            <person name="Stein L.Y."/>
            <person name="Murrell C."/>
        </authorList>
    </citation>
    <scope>NUCLEOTIDE SEQUENCE</scope>
    <source>
        <strain>MC09</strain>
    </source>
</reference>
<name>F9ZXR8_METMM</name>
<dbReference type="OrthoDB" id="4829434at2"/>
<proteinExistence type="predicted"/>
<dbReference type="GO" id="GO:0016787">
    <property type="term" value="F:hydrolase activity"/>
    <property type="evidence" value="ECO:0007669"/>
    <property type="project" value="UniProtKB-KW"/>
</dbReference>
<dbReference type="eggNOG" id="COG2361">
    <property type="taxonomic scope" value="Bacteria"/>
</dbReference>
<dbReference type="GO" id="GO:0110001">
    <property type="term" value="C:toxin-antitoxin complex"/>
    <property type="evidence" value="ECO:0007669"/>
    <property type="project" value="InterPro"/>
</dbReference>
<organism evidence="4 5">
    <name type="scientific">Methylomonas methanica (strain DSM 25384 / MC09)</name>
    <dbReference type="NCBI Taxonomy" id="857087"/>
    <lineage>
        <taxon>Bacteria</taxon>
        <taxon>Pseudomonadati</taxon>
        <taxon>Pseudomonadota</taxon>
        <taxon>Gammaproteobacteria</taxon>
        <taxon>Methylococcales</taxon>
        <taxon>Methylococcaceae</taxon>
        <taxon>Methylomonas</taxon>
    </lineage>
</organism>
<dbReference type="HOGENOM" id="CLU_2554368_0_0_6"/>
<dbReference type="Pfam" id="PF01934">
    <property type="entry name" value="HepT-like"/>
    <property type="match status" value="1"/>
</dbReference>
<evidence type="ECO:0000313" key="4">
    <source>
        <dbReference type="EMBL" id="AEG02223.1"/>
    </source>
</evidence>
<reference evidence="4 5" key="1">
    <citation type="journal article" date="2011" name="J. Bacteriol.">
        <title>Complete Genome Sequence of the Aerobic Marine Methanotroph Methylomonas methanica MC09.</title>
        <authorList>
            <person name="Boden R."/>
            <person name="Cunliffe M."/>
            <person name="Scanlan J."/>
            <person name="Moussard H."/>
            <person name="Kits K.D."/>
            <person name="Klotz M.G."/>
            <person name="Jetten M.S."/>
            <person name="Vuilleumier S."/>
            <person name="Han J."/>
            <person name="Peters L."/>
            <person name="Mikhailova N."/>
            <person name="Teshima H."/>
            <person name="Tapia R."/>
            <person name="Kyrpides N."/>
            <person name="Ivanova N."/>
            <person name="Pagani I."/>
            <person name="Cheng J.F."/>
            <person name="Goodwin L."/>
            <person name="Han C."/>
            <person name="Hauser L."/>
            <person name="Land M.L."/>
            <person name="Lapidus A."/>
            <person name="Lucas S."/>
            <person name="Pitluck S."/>
            <person name="Woyke T."/>
            <person name="Stein L."/>
            <person name="Murrell J.C."/>
        </authorList>
    </citation>
    <scope>NUCLEOTIDE SEQUENCE [LARGE SCALE GENOMIC DNA]</scope>
    <source>
        <strain evidence="4 5">MC09</strain>
    </source>
</reference>
<sequence>MRRDPRVFLWDAHSAAEAILEFVAGKTLADYSSDRLLRSAVERQFEIIGEALNQLCKIEPAWAERIPDLPALHETLANLLND</sequence>
<keyword evidence="5" id="KW-1185">Reference proteome</keyword>
<evidence type="ECO:0000313" key="5">
    <source>
        <dbReference type="Proteomes" id="UP000008888"/>
    </source>
</evidence>
<dbReference type="RefSeq" id="WP_013820439.1">
    <property type="nucleotide sequence ID" value="NC_015572.1"/>
</dbReference>
<keyword evidence="2" id="KW-0540">Nuclease</keyword>
<keyword evidence="3" id="KW-0378">Hydrolase</keyword>
<gene>
    <name evidence="4" type="ordered locus">Metme_3869</name>
</gene>
<dbReference type="GO" id="GO:0004540">
    <property type="term" value="F:RNA nuclease activity"/>
    <property type="evidence" value="ECO:0007669"/>
    <property type="project" value="InterPro"/>
</dbReference>
<dbReference type="KEGG" id="mmt:Metme_3869"/>
<accession>F9ZXR8</accession>
<dbReference type="InterPro" id="IPR008201">
    <property type="entry name" value="HepT-like"/>
</dbReference>
<dbReference type="STRING" id="857087.Metme_3869"/>
<dbReference type="AlphaFoldDB" id="F9ZXR8"/>
<reference evidence="5" key="3">
    <citation type="submission" date="2011-05" db="EMBL/GenBank/DDBJ databases">
        <title>Complete sequence of Methylomonas methanica MC09.</title>
        <authorList>
            <consortium name="US DOE Joint Genome Institute"/>
            <person name="Lucas S."/>
            <person name="Han J."/>
            <person name="Lapidus A."/>
            <person name="Cheng J.-F."/>
            <person name="Goodwin L."/>
            <person name="Pitluck S."/>
            <person name="Peters L."/>
            <person name="Mikhailova N."/>
            <person name="Teshima H."/>
            <person name="Han C."/>
            <person name="Tapia R."/>
            <person name="Land M."/>
            <person name="Hauser L."/>
            <person name="Kyrpides N."/>
            <person name="Ivanova N."/>
            <person name="Pagani I."/>
            <person name="Stein L."/>
            <person name="Woyke T."/>
        </authorList>
    </citation>
    <scope>NUCLEOTIDE SEQUENCE [LARGE SCALE GENOMIC DNA]</scope>
    <source>
        <strain evidence="5">MC09</strain>
    </source>
</reference>
<evidence type="ECO:0000256" key="3">
    <source>
        <dbReference type="ARBA" id="ARBA00022801"/>
    </source>
</evidence>
<evidence type="ECO:0000256" key="2">
    <source>
        <dbReference type="ARBA" id="ARBA00022722"/>
    </source>
</evidence>
<evidence type="ECO:0000256" key="1">
    <source>
        <dbReference type="ARBA" id="ARBA00022649"/>
    </source>
</evidence>
<evidence type="ECO:0008006" key="6">
    <source>
        <dbReference type="Google" id="ProtNLM"/>
    </source>
</evidence>
<keyword evidence="1" id="KW-1277">Toxin-antitoxin system</keyword>
<dbReference type="EMBL" id="CP002738">
    <property type="protein sequence ID" value="AEG02223.1"/>
    <property type="molecule type" value="Genomic_DNA"/>
</dbReference>